<dbReference type="GO" id="GO:0004252">
    <property type="term" value="F:serine-type endopeptidase activity"/>
    <property type="evidence" value="ECO:0007669"/>
    <property type="project" value="InterPro"/>
</dbReference>
<dbReference type="GO" id="GO:0006508">
    <property type="term" value="P:proteolysis"/>
    <property type="evidence" value="ECO:0007669"/>
    <property type="project" value="UniProtKB-KW"/>
</dbReference>
<dbReference type="InterPro" id="IPR043504">
    <property type="entry name" value="Peptidase_S1_PA_chymotrypsin"/>
</dbReference>
<feature type="domain" description="Peptidase S1" evidence="4">
    <location>
        <begin position="338"/>
        <end position="558"/>
    </location>
</feature>
<keyword evidence="2" id="KW-1133">Transmembrane helix</keyword>
<keyword evidence="5" id="KW-0645">Protease</keyword>
<dbReference type="Gene3D" id="2.40.10.10">
    <property type="entry name" value="Trypsin-like serine proteases"/>
    <property type="match status" value="2"/>
</dbReference>
<sequence length="596" mass="66657">MMRRFSFAVVVATALWLQQTVETGGRTSTVVSTFWSNVTTEFPFLVGLTTGGKDDETNWQTLICSGTLISPIFVLSSAYCTSSLMTTVKSNLDGSSLIAYWKTPKNSVKYHRTISVYTHPSYNKATRISDLSLVKLKKPFKHVEHFVGLSSRTLKSDVELNCVVVGIGAPHERGYKVPVRVKYGRTACRIPKSNPSLEFVIGYTWADFLCAETIGPGVTRLPCDRSDPLLCSSGRHQYGIFSYGYDGTDASLATEAIECGDSAVQGRLLFVNRHAGWISETMTKLMVGNDDSSWQFGRNDRTTARHRHPTQPQSTTNSTQAVVPHVTSTARPVRPEIDYPYLVYLEGLPDEPVCGGTLITPWHVLTTAYCTTRMTEIVIKTKKVTVTAHHRQHANARLVYIHPDFDSYTLTADISIVVLREPLNVTRYAQLPGIISGPIDDNSSTKAMDCVVVARRWMTPYYYIPVNIMYGLKACRESFDSEIQTTVSKTWREFICGMPNQGLRNDTGDPLICDGFQYGIISHAYRTKMQASETGSIDHQVRFLIVDYHREWIYNVIAADNRIDTNDGSPYTFPALSISLVLPLLTIVFQLLSQLR</sequence>
<comment type="caution">
    <text evidence="5">The sequence shown here is derived from an EMBL/GenBank/DDBJ whole genome shotgun (WGS) entry which is preliminary data.</text>
</comment>
<feature type="region of interest" description="Disordered" evidence="1">
    <location>
        <begin position="302"/>
        <end position="327"/>
    </location>
</feature>
<dbReference type="SMART" id="SM00020">
    <property type="entry name" value="Tryp_SPc"/>
    <property type="match status" value="1"/>
</dbReference>
<gene>
    <name evidence="5" type="ORF">FWK35_00023692</name>
</gene>
<evidence type="ECO:0000256" key="1">
    <source>
        <dbReference type="SAM" id="MobiDB-lite"/>
    </source>
</evidence>
<dbReference type="InterPro" id="IPR001254">
    <property type="entry name" value="Trypsin_dom"/>
</dbReference>
<dbReference type="InterPro" id="IPR051333">
    <property type="entry name" value="CLIP_Serine_Protease"/>
</dbReference>
<accession>A0A6G0ZL12</accession>
<proteinExistence type="predicted"/>
<evidence type="ECO:0000259" key="4">
    <source>
        <dbReference type="PROSITE" id="PS50240"/>
    </source>
</evidence>
<feature type="transmembrane region" description="Helical" evidence="2">
    <location>
        <begin position="571"/>
        <end position="592"/>
    </location>
</feature>
<dbReference type="Pfam" id="PF00089">
    <property type="entry name" value="Trypsin"/>
    <property type="match status" value="2"/>
</dbReference>
<evidence type="ECO:0000256" key="3">
    <source>
        <dbReference type="SAM" id="SignalP"/>
    </source>
</evidence>
<feature type="chain" id="PRO_5026110951" evidence="3">
    <location>
        <begin position="24"/>
        <end position="596"/>
    </location>
</feature>
<keyword evidence="6" id="KW-1185">Reference proteome</keyword>
<feature type="compositionally biased region" description="Low complexity" evidence="1">
    <location>
        <begin position="310"/>
        <end position="320"/>
    </location>
</feature>
<protein>
    <submittedName>
        <fullName evidence="5">Transmembrane protease serine 9-like</fullName>
    </submittedName>
</protein>
<dbReference type="InterPro" id="IPR009003">
    <property type="entry name" value="Peptidase_S1_PA"/>
</dbReference>
<feature type="domain" description="Peptidase S1" evidence="4">
    <location>
        <begin position="22"/>
        <end position="283"/>
    </location>
</feature>
<dbReference type="SUPFAM" id="SSF50494">
    <property type="entry name" value="Trypsin-like serine proteases"/>
    <property type="match status" value="2"/>
</dbReference>
<name>A0A6G0ZL12_APHCR</name>
<dbReference type="OrthoDB" id="6380398at2759"/>
<dbReference type="PANTHER" id="PTHR24260:SF136">
    <property type="entry name" value="GH08193P-RELATED"/>
    <property type="match status" value="1"/>
</dbReference>
<evidence type="ECO:0000313" key="6">
    <source>
        <dbReference type="Proteomes" id="UP000478052"/>
    </source>
</evidence>
<dbReference type="PANTHER" id="PTHR24260">
    <property type="match status" value="1"/>
</dbReference>
<keyword evidence="3" id="KW-0732">Signal</keyword>
<keyword evidence="2" id="KW-0472">Membrane</keyword>
<keyword evidence="5" id="KW-0378">Hydrolase</keyword>
<evidence type="ECO:0000313" key="5">
    <source>
        <dbReference type="EMBL" id="KAF0771994.1"/>
    </source>
</evidence>
<dbReference type="EMBL" id="VUJU01000225">
    <property type="protein sequence ID" value="KAF0771994.1"/>
    <property type="molecule type" value="Genomic_DNA"/>
</dbReference>
<reference evidence="5 6" key="1">
    <citation type="submission" date="2019-08" db="EMBL/GenBank/DDBJ databases">
        <title>Whole genome of Aphis craccivora.</title>
        <authorList>
            <person name="Voronova N.V."/>
            <person name="Shulinski R.S."/>
            <person name="Bandarenka Y.V."/>
            <person name="Zhorov D.G."/>
            <person name="Warner D."/>
        </authorList>
    </citation>
    <scope>NUCLEOTIDE SEQUENCE [LARGE SCALE GENOMIC DNA]</scope>
    <source>
        <strain evidence="5">180601</strain>
        <tissue evidence="5">Whole Body</tissue>
    </source>
</reference>
<evidence type="ECO:0000256" key="2">
    <source>
        <dbReference type="SAM" id="Phobius"/>
    </source>
</evidence>
<dbReference type="PROSITE" id="PS50240">
    <property type="entry name" value="TRYPSIN_DOM"/>
    <property type="match status" value="2"/>
</dbReference>
<dbReference type="Proteomes" id="UP000478052">
    <property type="component" value="Unassembled WGS sequence"/>
</dbReference>
<feature type="signal peptide" evidence="3">
    <location>
        <begin position="1"/>
        <end position="23"/>
    </location>
</feature>
<keyword evidence="2 5" id="KW-0812">Transmembrane</keyword>
<dbReference type="AlphaFoldDB" id="A0A6G0ZL12"/>
<organism evidence="5 6">
    <name type="scientific">Aphis craccivora</name>
    <name type="common">Cowpea aphid</name>
    <dbReference type="NCBI Taxonomy" id="307492"/>
    <lineage>
        <taxon>Eukaryota</taxon>
        <taxon>Metazoa</taxon>
        <taxon>Ecdysozoa</taxon>
        <taxon>Arthropoda</taxon>
        <taxon>Hexapoda</taxon>
        <taxon>Insecta</taxon>
        <taxon>Pterygota</taxon>
        <taxon>Neoptera</taxon>
        <taxon>Paraneoptera</taxon>
        <taxon>Hemiptera</taxon>
        <taxon>Sternorrhyncha</taxon>
        <taxon>Aphidomorpha</taxon>
        <taxon>Aphidoidea</taxon>
        <taxon>Aphididae</taxon>
        <taxon>Aphidini</taxon>
        <taxon>Aphis</taxon>
        <taxon>Aphis</taxon>
    </lineage>
</organism>